<name>A0AAC9FLC7_AERVE</name>
<gene>
    <name evidence="2" type="ORF">WM43_07430</name>
    <name evidence="3" type="ORF">WM43_14190</name>
</gene>
<evidence type="ECO:0000313" key="4">
    <source>
        <dbReference type="Proteomes" id="UP000076809"/>
    </source>
</evidence>
<evidence type="ECO:0000313" key="2">
    <source>
        <dbReference type="EMBL" id="ANB52507.1"/>
    </source>
</evidence>
<organism evidence="2 4">
    <name type="scientific">Aeromonas veronii</name>
    <dbReference type="NCBI Taxonomy" id="654"/>
    <lineage>
        <taxon>Bacteria</taxon>
        <taxon>Pseudomonadati</taxon>
        <taxon>Pseudomonadota</taxon>
        <taxon>Gammaproteobacteria</taxon>
        <taxon>Aeromonadales</taxon>
        <taxon>Aeromonadaceae</taxon>
        <taxon>Aeromonas</taxon>
    </lineage>
</organism>
<dbReference type="AlphaFoldDB" id="A0AAC9FLC7"/>
<evidence type="ECO:0000259" key="1">
    <source>
        <dbReference type="Pfam" id="PF21703"/>
    </source>
</evidence>
<proteinExistence type="predicted"/>
<feature type="domain" description="Capsid Gp10A/Gp10B-like" evidence="1">
    <location>
        <begin position="64"/>
        <end position="358"/>
    </location>
</feature>
<sequence length="361" mass="39178">MSAYGTFPTFQNVTHVGQNNGQGDTRALFMKLFAGEVLTMFRNQCVSLGTTRVMTLKGGKAFDFPVLGMSHNAKYHKPGELIRAGGIKNVLRTVTVDDVAVAAVFVAEQDEDLSTFEVRSHYARELAYELSNMIDKNVFRTIAKAAFITNKELAIAQFGENGVLDDETFTENITLRATDAAGRPMTRGQQIVDAIYRARTEFRKASVPGIPVCVLKPDDFEALTNAAAGIGNMAWLDKRFLGQTGEDKSNGNADTGLRIAGMKIFESNNLPDQDESEGLIGSPEPLSVEEGGSGRTAAYRGNFSKLLGLVYTKDCAATVKVRDIVTQWVPEPLRVGNTALAKMFVGHNILRPACAVALLEA</sequence>
<reference evidence="2 4" key="1">
    <citation type="journal article" date="2016" name="J. Clin. Microbiol.">
        <title>Detection and Whole-Genome Sequencing of Carbapenemase-Producing Aeromonas hydrophila Isolates from Routine Perirectal Surveillance Culture.</title>
        <authorList>
            <person name="Hughes H.Y."/>
            <person name="Conlan S.P."/>
            <person name="Lau A.F."/>
            <person name="Dekker J.P."/>
            <person name="Michelin A.V."/>
            <person name="Youn J.H."/>
            <person name="Henderson D.K."/>
            <person name="Frank K.M."/>
            <person name="Segre J.A."/>
            <person name="Palmore T.N."/>
        </authorList>
    </citation>
    <scope>NUCLEOTIDE SEQUENCE [LARGE SCALE GENOMIC DNA]</scope>
    <source>
        <strain evidence="2 4">AVNIH1</strain>
    </source>
</reference>
<dbReference type="Proteomes" id="UP000076809">
    <property type="component" value="Chromosome"/>
</dbReference>
<protein>
    <submittedName>
        <fullName evidence="2">Capsid protein</fullName>
    </submittedName>
</protein>
<dbReference type="EMBL" id="CP014774">
    <property type="protein sequence ID" value="ANB52507.1"/>
    <property type="molecule type" value="Genomic_DNA"/>
</dbReference>
<dbReference type="Pfam" id="PF21703">
    <property type="entry name" value="Gp10A-like"/>
    <property type="match status" value="1"/>
</dbReference>
<accession>A0AAC9FLC7</accession>
<dbReference type="InterPro" id="IPR049301">
    <property type="entry name" value="Capsid_Gp10A/Gp10B-like_dom"/>
</dbReference>
<dbReference type="EMBL" id="CP014774">
    <property type="protein sequence ID" value="ANB53726.1"/>
    <property type="molecule type" value="Genomic_DNA"/>
</dbReference>
<evidence type="ECO:0000313" key="3">
    <source>
        <dbReference type="EMBL" id="ANB53726.1"/>
    </source>
</evidence>